<gene>
    <name evidence="2" type="ORF">HRI_003206900</name>
</gene>
<dbReference type="Proteomes" id="UP001165190">
    <property type="component" value="Unassembled WGS sequence"/>
</dbReference>
<dbReference type="OrthoDB" id="1736747at2759"/>
<dbReference type="EMBL" id="BSYR01000027">
    <property type="protein sequence ID" value="GMI95376.1"/>
    <property type="molecule type" value="Genomic_DNA"/>
</dbReference>
<dbReference type="PANTHER" id="PTHR33116:SF75">
    <property type="entry name" value="RIBONUCLEASE H PROTEIN"/>
    <property type="match status" value="1"/>
</dbReference>
<dbReference type="Pfam" id="PF00078">
    <property type="entry name" value="RVT_1"/>
    <property type="match status" value="1"/>
</dbReference>
<evidence type="ECO:0000313" key="3">
    <source>
        <dbReference type="Proteomes" id="UP001165190"/>
    </source>
</evidence>
<comment type="caution">
    <text evidence="2">The sequence shown here is derived from an EMBL/GenBank/DDBJ whole genome shotgun (WGS) entry which is preliminary data.</text>
</comment>
<keyword evidence="3" id="KW-1185">Reference proteome</keyword>
<protein>
    <recommendedName>
        <fullName evidence="1">Reverse transcriptase domain-containing protein</fullName>
    </recommendedName>
</protein>
<name>A0A9W7MC91_HIBTR</name>
<feature type="domain" description="Reverse transcriptase" evidence="1">
    <location>
        <begin position="1"/>
        <end position="159"/>
    </location>
</feature>
<dbReference type="SUPFAM" id="SSF56672">
    <property type="entry name" value="DNA/RNA polymerases"/>
    <property type="match status" value="1"/>
</dbReference>
<dbReference type="PROSITE" id="PS50878">
    <property type="entry name" value="RT_POL"/>
    <property type="match status" value="1"/>
</dbReference>
<evidence type="ECO:0000313" key="2">
    <source>
        <dbReference type="EMBL" id="GMI95376.1"/>
    </source>
</evidence>
<accession>A0A9W7MC91</accession>
<proteinExistence type="predicted"/>
<dbReference type="InterPro" id="IPR000477">
    <property type="entry name" value="RT_dom"/>
</dbReference>
<organism evidence="2 3">
    <name type="scientific">Hibiscus trionum</name>
    <name type="common">Flower of an hour</name>
    <dbReference type="NCBI Taxonomy" id="183268"/>
    <lineage>
        <taxon>Eukaryota</taxon>
        <taxon>Viridiplantae</taxon>
        <taxon>Streptophyta</taxon>
        <taxon>Embryophyta</taxon>
        <taxon>Tracheophyta</taxon>
        <taxon>Spermatophyta</taxon>
        <taxon>Magnoliopsida</taxon>
        <taxon>eudicotyledons</taxon>
        <taxon>Gunneridae</taxon>
        <taxon>Pentapetalae</taxon>
        <taxon>rosids</taxon>
        <taxon>malvids</taxon>
        <taxon>Malvales</taxon>
        <taxon>Malvaceae</taxon>
        <taxon>Malvoideae</taxon>
        <taxon>Hibiscus</taxon>
    </lineage>
</organism>
<dbReference type="InterPro" id="IPR043502">
    <property type="entry name" value="DNA/RNA_pol_sf"/>
</dbReference>
<dbReference type="PANTHER" id="PTHR33116">
    <property type="entry name" value="REVERSE TRANSCRIPTASE ZINC-BINDING DOMAIN-CONTAINING PROTEIN-RELATED-RELATED"/>
    <property type="match status" value="1"/>
</dbReference>
<sequence>MGFGSKWRNWIKLCLSTSNIAILINGRPSQFFKTSRGVRQGCPLSPLLFNLVGEALSKLIQKAVALNLIHGVQIGQSNVSITHLQFADDLVLFLEAKEEYLLNAKRIFRIFELMAGLKLNLKKTKIFGLNIESAQLQEWAKKMKCCIDHFPTTYLGLPLGFSHSSIALWKPVADKVLGRLDSWKGCLLSLGGRITLARSVLSNIPVYYLSLFSMPVTVANFINNRIASFIWGNRTAKPIHWIKRSQLCKPIEYGGLGIDDLTTKNRALLNKWLWRYGLESSSLWRKVIDAKYGYDPNLLLPRREKGRKESWLWRKIMQPMFEPGNPFSQHTKLALGDGKHIEFWEDSWTEVPSLRSSFPRIYALALKKSGEVCEFRAIVNGSWMWSIAIRRPLFEWEC</sequence>
<evidence type="ECO:0000259" key="1">
    <source>
        <dbReference type="PROSITE" id="PS50878"/>
    </source>
</evidence>
<reference evidence="2" key="1">
    <citation type="submission" date="2023-05" db="EMBL/GenBank/DDBJ databases">
        <title>Genome and transcriptome analyses reveal genes involved in the formation of fine ridges on petal epidermal cells in Hibiscus trionum.</title>
        <authorList>
            <person name="Koshimizu S."/>
            <person name="Masuda S."/>
            <person name="Ishii T."/>
            <person name="Shirasu K."/>
            <person name="Hoshino A."/>
            <person name="Arita M."/>
        </authorList>
    </citation>
    <scope>NUCLEOTIDE SEQUENCE</scope>
    <source>
        <strain evidence="2">Hamamatsu line</strain>
    </source>
</reference>
<dbReference type="AlphaFoldDB" id="A0A9W7MC91"/>